<feature type="domain" description="CCHC-type" evidence="3">
    <location>
        <begin position="330"/>
        <end position="344"/>
    </location>
</feature>
<evidence type="ECO:0000313" key="4">
    <source>
        <dbReference type="EMBL" id="TRY79445.1"/>
    </source>
</evidence>
<dbReference type="OMA" id="IRNCEYG"/>
<name>A0A553PP41_TIGCA</name>
<keyword evidence="1" id="KW-0863">Zinc-finger</keyword>
<organism evidence="4 5">
    <name type="scientific">Tigriopus californicus</name>
    <name type="common">Marine copepod</name>
    <dbReference type="NCBI Taxonomy" id="6832"/>
    <lineage>
        <taxon>Eukaryota</taxon>
        <taxon>Metazoa</taxon>
        <taxon>Ecdysozoa</taxon>
        <taxon>Arthropoda</taxon>
        <taxon>Crustacea</taxon>
        <taxon>Multicrustacea</taxon>
        <taxon>Hexanauplia</taxon>
        <taxon>Copepoda</taxon>
        <taxon>Harpacticoida</taxon>
        <taxon>Harpacticidae</taxon>
        <taxon>Tigriopus</taxon>
    </lineage>
</organism>
<dbReference type="GO" id="GO:0003676">
    <property type="term" value="F:nucleic acid binding"/>
    <property type="evidence" value="ECO:0007669"/>
    <property type="project" value="InterPro"/>
</dbReference>
<feature type="compositionally biased region" description="Polar residues" evidence="2">
    <location>
        <begin position="10"/>
        <end position="23"/>
    </location>
</feature>
<evidence type="ECO:0000256" key="1">
    <source>
        <dbReference type="PROSITE-ProRule" id="PRU00047"/>
    </source>
</evidence>
<protein>
    <recommendedName>
        <fullName evidence="3">CCHC-type domain-containing protein</fullName>
    </recommendedName>
</protein>
<comment type="caution">
    <text evidence="4">The sequence shown here is derived from an EMBL/GenBank/DDBJ whole genome shotgun (WGS) entry which is preliminary data.</text>
</comment>
<keyword evidence="1" id="KW-0479">Metal-binding</keyword>
<dbReference type="EMBL" id="VCGU01000002">
    <property type="protein sequence ID" value="TRY79445.1"/>
    <property type="molecule type" value="Genomic_DNA"/>
</dbReference>
<feature type="non-terminal residue" evidence="4">
    <location>
        <position position="1"/>
    </location>
</feature>
<dbReference type="AlphaFoldDB" id="A0A553PP41"/>
<feature type="region of interest" description="Disordered" evidence="2">
    <location>
        <begin position="1"/>
        <end position="23"/>
    </location>
</feature>
<keyword evidence="1" id="KW-0862">Zinc</keyword>
<feature type="compositionally biased region" description="Pro residues" evidence="2">
    <location>
        <begin position="80"/>
        <end position="92"/>
    </location>
</feature>
<evidence type="ECO:0000313" key="5">
    <source>
        <dbReference type="Proteomes" id="UP000318571"/>
    </source>
</evidence>
<dbReference type="GO" id="GO:0008270">
    <property type="term" value="F:zinc ion binding"/>
    <property type="evidence" value="ECO:0007669"/>
    <property type="project" value="UniProtKB-KW"/>
</dbReference>
<reference evidence="4 5" key="1">
    <citation type="journal article" date="2018" name="Nat. Ecol. Evol.">
        <title>Genomic signatures of mitonuclear coevolution across populations of Tigriopus californicus.</title>
        <authorList>
            <person name="Barreto F.S."/>
            <person name="Watson E.T."/>
            <person name="Lima T.G."/>
            <person name="Willett C.S."/>
            <person name="Edmands S."/>
            <person name="Li W."/>
            <person name="Burton R.S."/>
        </authorList>
    </citation>
    <scope>NUCLEOTIDE SEQUENCE [LARGE SCALE GENOMIC DNA]</scope>
    <source>
        <strain evidence="4 5">San Diego</strain>
    </source>
</reference>
<dbReference type="STRING" id="6832.A0A553PP41"/>
<proteinExistence type="predicted"/>
<keyword evidence="5" id="KW-1185">Reference proteome</keyword>
<dbReference type="InterPro" id="IPR001878">
    <property type="entry name" value="Znf_CCHC"/>
</dbReference>
<evidence type="ECO:0000256" key="2">
    <source>
        <dbReference type="SAM" id="MobiDB-lite"/>
    </source>
</evidence>
<feature type="region of interest" description="Disordered" evidence="2">
    <location>
        <begin position="70"/>
        <end position="92"/>
    </location>
</feature>
<evidence type="ECO:0000259" key="3">
    <source>
        <dbReference type="PROSITE" id="PS50158"/>
    </source>
</evidence>
<dbReference type="Proteomes" id="UP000318571">
    <property type="component" value="Chromosome 6"/>
</dbReference>
<gene>
    <name evidence="4" type="ORF">TCAL_07552</name>
</gene>
<sequence length="381" mass="43299">EVAQLRQRLDQQSTHGGSETSAVLPSDVLERLVKIQGDQMQEFISRQTQEVDNRLERFFDRLSLPSRINPEDQSIIPSERGPPIPKAVTKPPPSLEDGISYRQWNQWLSSWKNYANLVKINGFSRQEQVASFRSFCTPKMLSKMEFSMNIPVDTQDTLDEVINKISTFLKLRHNLALDRFRLLNRRQDENEPFDDFYTSLQELAAEAELRLMSHDDWIAMLVLVGTSDDKVRQELLAKVVPPTLEETIIMCRNEEKGRMGIQGLRSPDGVSVAACKVKTPYQKGKSAERRGNSSLPWDGMEDQLRRERCRDCGFRHMDKDHCPARSGTAKCHRCGKSGHFAPVCHLHKNDAQQEQSCNAIIIAGISTSPNISVCVMATSDR</sequence>
<dbReference type="PROSITE" id="PS50158">
    <property type="entry name" value="ZF_CCHC"/>
    <property type="match status" value="1"/>
</dbReference>
<dbReference type="PANTHER" id="PTHR33198:SF8">
    <property type="entry name" value="CCHC-TYPE DOMAIN-CONTAINING PROTEIN"/>
    <property type="match status" value="1"/>
</dbReference>
<dbReference type="PANTHER" id="PTHR33198">
    <property type="entry name" value="ANK_REP_REGION DOMAIN-CONTAINING PROTEIN-RELATED"/>
    <property type="match status" value="1"/>
</dbReference>
<accession>A0A553PP41</accession>